<dbReference type="PANTHER" id="PTHR42655">
    <property type="entry name" value="GLYCOGEN PHOSPHORYLASE"/>
    <property type="match status" value="1"/>
</dbReference>
<comment type="caution">
    <text evidence="2">The sequence shown here is derived from an EMBL/GenBank/DDBJ whole genome shotgun (WGS) entry which is preliminary data.</text>
</comment>
<protein>
    <submittedName>
        <fullName evidence="2">Alpha-glucan family phosphorylase</fullName>
    </submittedName>
</protein>
<sequence length="551" mass="63638">MKNLVHYEINSQYATKVAYFSMEFAIDQSLKIYSGGLGFLAGSHMRSAYDLEQHMVGVGILWSYGYYDQDRHIDRTLDLKYTRKYYSFLEDPEVRVTVNVNGQPVQVKVLVMPSRVFGSAPLVLLTTDIPENDFLSRTITHKLYDPNEETRIAQEIVLGIGGVKALESLNQKVDVYHMNEGHALPLVFELLNTYKTFEAVREHVVFTTHTPEKAGNEEHNVYLLAQMGFFNGYSLKEIQDKLHYYDEKFCLTIGALKTSKRANAVSKIHEKVANKMWKNVDGRCEIIGITNAQNRRFWVDKPLLRALDEHEDYGIIARKKHLKKILFEEVANQTGKVFSTDTLTIVWARRFVEYKRPELLIYDFERFHKLMHNTTYPVQIIWAGKPYPNDAGAINMFNELIELSHGYKNMAVLTGYELNLSKMLKQGSDIWLNTPRVTREASGTSGMSASMNASIHFSINDGWHPEFAKDGVNAFSIATADASLPTHDQDHYDHKAMMDKLENVILPLYYNDMNEWVKIMKYAMNDVVREFNSTRMAHQYYKWMYDDEGQV</sequence>
<organism evidence="2 3">
    <name type="scientific">Sulfurovum xiamenensis</name>
    <dbReference type="NCBI Taxonomy" id="3019066"/>
    <lineage>
        <taxon>Bacteria</taxon>
        <taxon>Pseudomonadati</taxon>
        <taxon>Campylobacterota</taxon>
        <taxon>Epsilonproteobacteria</taxon>
        <taxon>Campylobacterales</taxon>
        <taxon>Sulfurovaceae</taxon>
        <taxon>Sulfurovum</taxon>
    </lineage>
</organism>
<proteinExistence type="inferred from homology"/>
<dbReference type="PANTHER" id="PTHR42655:SF1">
    <property type="entry name" value="GLYCOGEN PHOSPHORYLASE"/>
    <property type="match status" value="1"/>
</dbReference>
<dbReference type="InterPro" id="IPR000811">
    <property type="entry name" value="Glyco_trans_35"/>
</dbReference>
<accession>A0ABT7QQ47</accession>
<dbReference type="EMBL" id="JAQIBC010000002">
    <property type="protein sequence ID" value="MDM5263217.1"/>
    <property type="molecule type" value="Genomic_DNA"/>
</dbReference>
<dbReference type="NCBIfam" id="TIGR02094">
    <property type="entry name" value="more_P_ylases"/>
    <property type="match status" value="2"/>
</dbReference>
<evidence type="ECO:0000313" key="3">
    <source>
        <dbReference type="Proteomes" id="UP001169066"/>
    </source>
</evidence>
<keyword evidence="3" id="KW-1185">Reference proteome</keyword>
<evidence type="ECO:0000313" key="2">
    <source>
        <dbReference type="EMBL" id="MDM5263217.1"/>
    </source>
</evidence>
<dbReference type="SUPFAM" id="SSF53756">
    <property type="entry name" value="UDP-Glycosyltransferase/glycogen phosphorylase"/>
    <property type="match status" value="1"/>
</dbReference>
<dbReference type="InterPro" id="IPR011834">
    <property type="entry name" value="Agluc_phsphrylas"/>
</dbReference>
<evidence type="ECO:0000256" key="1">
    <source>
        <dbReference type="ARBA" id="ARBA00006047"/>
    </source>
</evidence>
<dbReference type="Proteomes" id="UP001169066">
    <property type="component" value="Unassembled WGS sequence"/>
</dbReference>
<dbReference type="InterPro" id="IPR052182">
    <property type="entry name" value="Glycogen/Maltodextrin_Phosph"/>
</dbReference>
<dbReference type="Pfam" id="PF00343">
    <property type="entry name" value="Phosphorylase"/>
    <property type="match status" value="1"/>
</dbReference>
<dbReference type="Gene3D" id="3.40.50.2000">
    <property type="entry name" value="Glycogen Phosphorylase B"/>
    <property type="match status" value="3"/>
</dbReference>
<comment type="similarity">
    <text evidence="1">Belongs to the glycogen phosphorylase family.</text>
</comment>
<name>A0ABT7QQ47_9BACT</name>
<gene>
    <name evidence="2" type="primary">glgP</name>
    <name evidence="2" type="ORF">PF327_03330</name>
</gene>
<reference evidence="2" key="1">
    <citation type="submission" date="2023-01" db="EMBL/GenBank/DDBJ databases">
        <title>Sulfurovum sp. XTW-4 genome assembly.</title>
        <authorList>
            <person name="Wang J."/>
        </authorList>
    </citation>
    <scope>NUCLEOTIDE SEQUENCE</scope>
    <source>
        <strain evidence="2">XTW-4</strain>
    </source>
</reference>
<dbReference type="RefSeq" id="WP_289401331.1">
    <property type="nucleotide sequence ID" value="NZ_JAQIBC010000002.1"/>
</dbReference>